<evidence type="ECO:0000256" key="1">
    <source>
        <dbReference type="SAM" id="MobiDB-lite"/>
    </source>
</evidence>
<sequence length="66" mass="7115">MMMADPAGRQACCPCRSRPGRPKQPPQLVRWRPPTTSTATPPSAATTRTLKTTAPTLPAADKTPRM</sequence>
<evidence type="ECO:0000313" key="3">
    <source>
        <dbReference type="Proteomes" id="UP000435112"/>
    </source>
</evidence>
<organism evidence="2 3">
    <name type="scientific">Phytophthora rubi</name>
    <dbReference type="NCBI Taxonomy" id="129364"/>
    <lineage>
        <taxon>Eukaryota</taxon>
        <taxon>Sar</taxon>
        <taxon>Stramenopiles</taxon>
        <taxon>Oomycota</taxon>
        <taxon>Peronosporomycetes</taxon>
        <taxon>Peronosporales</taxon>
        <taxon>Peronosporaceae</taxon>
        <taxon>Phytophthora</taxon>
    </lineage>
</organism>
<dbReference type="Proteomes" id="UP000435112">
    <property type="component" value="Unassembled WGS sequence"/>
</dbReference>
<feature type="region of interest" description="Disordered" evidence="1">
    <location>
        <begin position="1"/>
        <end position="66"/>
    </location>
</feature>
<reference evidence="2 3" key="1">
    <citation type="submission" date="2018-09" db="EMBL/GenBank/DDBJ databases">
        <title>Genomic investigation of the strawberry pathogen Phytophthora fragariae indicates pathogenicity is determined by transcriptional variation in three key races.</title>
        <authorList>
            <person name="Adams T.M."/>
            <person name="Armitage A.D."/>
            <person name="Sobczyk M.K."/>
            <person name="Bates H.J."/>
            <person name="Dunwell J.M."/>
            <person name="Nellist C.F."/>
            <person name="Harrison R.J."/>
        </authorList>
    </citation>
    <scope>NUCLEOTIDE SEQUENCE [LARGE SCALE GENOMIC DNA]</scope>
    <source>
        <strain evidence="2 3">SCRP324</strain>
    </source>
</reference>
<evidence type="ECO:0000313" key="2">
    <source>
        <dbReference type="EMBL" id="KAE8951385.1"/>
    </source>
</evidence>
<dbReference type="AlphaFoldDB" id="A0A6A3FZ12"/>
<name>A0A6A3FZ12_9STRA</name>
<dbReference type="EMBL" id="QXFU01012698">
    <property type="protein sequence ID" value="KAE8951385.1"/>
    <property type="molecule type" value="Genomic_DNA"/>
</dbReference>
<proteinExistence type="predicted"/>
<feature type="compositionally biased region" description="Low complexity" evidence="1">
    <location>
        <begin position="32"/>
        <end position="66"/>
    </location>
</feature>
<comment type="caution">
    <text evidence="2">The sequence shown here is derived from an EMBL/GenBank/DDBJ whole genome shotgun (WGS) entry which is preliminary data.</text>
</comment>
<gene>
    <name evidence="2" type="ORF">PR002_g32988</name>
</gene>
<accession>A0A6A3FZ12</accession>
<protein>
    <submittedName>
        <fullName evidence="2">Uncharacterized protein</fullName>
    </submittedName>
</protein>